<dbReference type="SUPFAM" id="SSF54909">
    <property type="entry name" value="Dimeric alpha+beta barrel"/>
    <property type="match status" value="1"/>
</dbReference>
<evidence type="ECO:0000313" key="3">
    <source>
        <dbReference type="EMBL" id="KYF53242.1"/>
    </source>
</evidence>
<name>A0A150PC58_SORCE</name>
<dbReference type="InterPro" id="IPR011008">
    <property type="entry name" value="Dimeric_a/b-barrel"/>
</dbReference>
<proteinExistence type="inferred from homology"/>
<dbReference type="Proteomes" id="UP000075420">
    <property type="component" value="Unassembled WGS sequence"/>
</dbReference>
<dbReference type="PANTHER" id="PTHR37828">
    <property type="entry name" value="GSR2449 PROTEIN"/>
    <property type="match status" value="1"/>
</dbReference>
<gene>
    <name evidence="3" type="ORF">BE08_20210</name>
</gene>
<dbReference type="PANTHER" id="PTHR37828:SF1">
    <property type="entry name" value="YCII-RELATED DOMAIN-CONTAINING PROTEIN"/>
    <property type="match status" value="1"/>
</dbReference>
<organism evidence="3 4">
    <name type="scientific">Sorangium cellulosum</name>
    <name type="common">Polyangium cellulosum</name>
    <dbReference type="NCBI Taxonomy" id="56"/>
    <lineage>
        <taxon>Bacteria</taxon>
        <taxon>Pseudomonadati</taxon>
        <taxon>Myxococcota</taxon>
        <taxon>Polyangia</taxon>
        <taxon>Polyangiales</taxon>
        <taxon>Polyangiaceae</taxon>
        <taxon>Sorangium</taxon>
    </lineage>
</organism>
<dbReference type="InterPro" id="IPR005545">
    <property type="entry name" value="YCII"/>
</dbReference>
<accession>A0A150PC58</accession>
<comment type="caution">
    <text evidence="3">The sequence shown here is derived from an EMBL/GenBank/DDBJ whole genome shotgun (WGS) entry which is preliminary data.</text>
</comment>
<reference evidence="3 4" key="1">
    <citation type="submission" date="2014-02" db="EMBL/GenBank/DDBJ databases">
        <title>The small core and large imbalanced accessory genome model reveals a collaborative survival strategy of Sorangium cellulosum strains in nature.</title>
        <authorList>
            <person name="Han K."/>
            <person name="Peng R."/>
            <person name="Blom J."/>
            <person name="Li Y.-Z."/>
        </authorList>
    </citation>
    <scope>NUCLEOTIDE SEQUENCE [LARGE SCALE GENOMIC DNA]</scope>
    <source>
        <strain evidence="3 4">So0157-25</strain>
    </source>
</reference>
<dbReference type="Gene3D" id="3.30.70.1060">
    <property type="entry name" value="Dimeric alpha+beta barrel"/>
    <property type="match status" value="1"/>
</dbReference>
<dbReference type="Pfam" id="PF03795">
    <property type="entry name" value="YCII"/>
    <property type="match status" value="1"/>
</dbReference>
<dbReference type="EMBL" id="JELY01002220">
    <property type="protein sequence ID" value="KYF53242.1"/>
    <property type="molecule type" value="Genomic_DNA"/>
</dbReference>
<feature type="domain" description="YCII-related" evidence="2">
    <location>
        <begin position="5"/>
        <end position="85"/>
    </location>
</feature>
<sequence>MYAIAIIRYRRPIDEVLKVVDEHRAYLKRLIEQGLLLASGPFDPRYGGALLLRVPDEAVVATLDQIRDDDPFTQKGVAQYELLPWAPVFGKEELDKAFFRAP</sequence>
<comment type="similarity">
    <text evidence="1">Belongs to the YciI family.</text>
</comment>
<evidence type="ECO:0000259" key="2">
    <source>
        <dbReference type="Pfam" id="PF03795"/>
    </source>
</evidence>
<protein>
    <recommendedName>
        <fullName evidence="2">YCII-related domain-containing protein</fullName>
    </recommendedName>
</protein>
<evidence type="ECO:0000313" key="4">
    <source>
        <dbReference type="Proteomes" id="UP000075420"/>
    </source>
</evidence>
<dbReference type="AlphaFoldDB" id="A0A150PC58"/>
<evidence type="ECO:0000256" key="1">
    <source>
        <dbReference type="ARBA" id="ARBA00007689"/>
    </source>
</evidence>